<gene>
    <name evidence="6" type="ORF">FIV46_01415</name>
</gene>
<protein>
    <submittedName>
        <fullName evidence="6">Methyl-accepting chemotaxis protein</fullName>
    </submittedName>
</protein>
<evidence type="ECO:0000259" key="5">
    <source>
        <dbReference type="PROSITE" id="PS50111"/>
    </source>
</evidence>
<evidence type="ECO:0000313" key="7">
    <source>
        <dbReference type="Proteomes" id="UP000319148"/>
    </source>
</evidence>
<dbReference type="GO" id="GO:0016020">
    <property type="term" value="C:membrane"/>
    <property type="evidence" value="ECO:0007669"/>
    <property type="project" value="InterPro"/>
</dbReference>
<comment type="similarity">
    <text evidence="2">Belongs to the methyl-accepting chemotaxis (MCP) protein family.</text>
</comment>
<dbReference type="SMART" id="SM00283">
    <property type="entry name" value="MA"/>
    <property type="match status" value="1"/>
</dbReference>
<evidence type="ECO:0000256" key="1">
    <source>
        <dbReference type="ARBA" id="ARBA00023224"/>
    </source>
</evidence>
<reference evidence="7" key="1">
    <citation type="submission" date="2019-06" db="EMBL/GenBank/DDBJ databases">
        <title>The complete genome of Emcibacter congregatus ZYLT.</title>
        <authorList>
            <person name="Zhao Z."/>
        </authorList>
    </citation>
    <scope>NUCLEOTIDE SEQUENCE [LARGE SCALE GENOMIC DNA]</scope>
    <source>
        <strain evidence="7">MCCC 1A06723</strain>
    </source>
</reference>
<dbReference type="GO" id="GO:0006935">
    <property type="term" value="P:chemotaxis"/>
    <property type="evidence" value="ECO:0007669"/>
    <property type="project" value="InterPro"/>
</dbReference>
<name>A0A501PR87_9PROT</name>
<proteinExistence type="inferred from homology"/>
<dbReference type="InterPro" id="IPR004089">
    <property type="entry name" value="MCPsignal_dom"/>
</dbReference>
<feature type="coiled-coil region" evidence="4">
    <location>
        <begin position="16"/>
        <end position="43"/>
    </location>
</feature>
<evidence type="ECO:0000256" key="3">
    <source>
        <dbReference type="PROSITE-ProRule" id="PRU00284"/>
    </source>
</evidence>
<keyword evidence="1 3" id="KW-0807">Transducer</keyword>
<dbReference type="PANTHER" id="PTHR32089">
    <property type="entry name" value="METHYL-ACCEPTING CHEMOTAXIS PROTEIN MCPB"/>
    <property type="match status" value="1"/>
</dbReference>
<dbReference type="PANTHER" id="PTHR32089:SF112">
    <property type="entry name" value="LYSOZYME-LIKE PROTEIN-RELATED"/>
    <property type="match status" value="1"/>
</dbReference>
<dbReference type="SUPFAM" id="SSF58104">
    <property type="entry name" value="Methyl-accepting chemotaxis protein (MCP) signaling domain"/>
    <property type="match status" value="1"/>
</dbReference>
<comment type="caution">
    <text evidence="6">The sequence shown here is derived from an EMBL/GenBank/DDBJ whole genome shotgun (WGS) entry which is preliminary data.</text>
</comment>
<accession>A0A501PR87</accession>
<dbReference type="Gene3D" id="1.10.287.950">
    <property type="entry name" value="Methyl-accepting chemotaxis protein"/>
    <property type="match status" value="1"/>
</dbReference>
<sequence>MFAFGKKNAGATSQQDSSLAKELAETKEKLAQYEKAFAALKQLGPELRKGNLEARIVGWQDHGELSATMADINYLLDLSDAFVREAGASLEAAQDGAYYRQFMTRGMRGSFGLGAEVINAAGLNMEQMEEKAYSERERLAKEFNDNVMQSLTTITEEIGNLRRMSDLLNNNASETQSMATSVAAASEQTTMNVQTVAAAAEELTKSVEEIARQVATSSQKSNTAAQEAIAAKDTIDALQSSSTSIGEVVKMINDIAGQTNLLALNATIEAARAGEAGKGFAVVANEVKSLATQTSDATGNIAEQVGTIQENAGSTVEVVDGIAQSIALLSEIASNIAASTDEQSAATLEISKNIQEASRGTQDVTVNITRVSDTAVKTMESATRLAEASSLMESQATQLRDQADSFMKAILAR</sequence>
<dbReference type="RefSeq" id="WP_139938015.1">
    <property type="nucleotide sequence ID" value="NZ_JBHSYP010000022.1"/>
</dbReference>
<dbReference type="PROSITE" id="PS50111">
    <property type="entry name" value="CHEMOTAXIS_TRANSDUC_2"/>
    <property type="match status" value="1"/>
</dbReference>
<evidence type="ECO:0000313" key="6">
    <source>
        <dbReference type="EMBL" id="TPD62765.1"/>
    </source>
</evidence>
<dbReference type="Pfam" id="PF00015">
    <property type="entry name" value="MCPsignal"/>
    <property type="match status" value="1"/>
</dbReference>
<dbReference type="AlphaFoldDB" id="A0A501PR87"/>
<keyword evidence="4" id="KW-0175">Coiled coil</keyword>
<dbReference type="Proteomes" id="UP000319148">
    <property type="component" value="Unassembled WGS sequence"/>
</dbReference>
<dbReference type="GO" id="GO:0007165">
    <property type="term" value="P:signal transduction"/>
    <property type="evidence" value="ECO:0007669"/>
    <property type="project" value="UniProtKB-KW"/>
</dbReference>
<dbReference type="GO" id="GO:0004888">
    <property type="term" value="F:transmembrane signaling receptor activity"/>
    <property type="evidence" value="ECO:0007669"/>
    <property type="project" value="InterPro"/>
</dbReference>
<evidence type="ECO:0000256" key="2">
    <source>
        <dbReference type="ARBA" id="ARBA00029447"/>
    </source>
</evidence>
<dbReference type="PRINTS" id="PR00260">
    <property type="entry name" value="CHEMTRNSDUCR"/>
</dbReference>
<evidence type="ECO:0000256" key="4">
    <source>
        <dbReference type="SAM" id="Coils"/>
    </source>
</evidence>
<dbReference type="InterPro" id="IPR004090">
    <property type="entry name" value="Chemotax_Me-accpt_rcpt"/>
</dbReference>
<keyword evidence="7" id="KW-1185">Reference proteome</keyword>
<feature type="domain" description="Methyl-accepting transducer" evidence="5">
    <location>
        <begin position="150"/>
        <end position="390"/>
    </location>
</feature>
<dbReference type="OrthoDB" id="5179380at2"/>
<dbReference type="EMBL" id="VFIY01000004">
    <property type="protein sequence ID" value="TPD62765.1"/>
    <property type="molecule type" value="Genomic_DNA"/>
</dbReference>
<organism evidence="6 7">
    <name type="scientific">Emcibacter nanhaiensis</name>
    <dbReference type="NCBI Taxonomy" id="1505037"/>
    <lineage>
        <taxon>Bacteria</taxon>
        <taxon>Pseudomonadati</taxon>
        <taxon>Pseudomonadota</taxon>
        <taxon>Alphaproteobacteria</taxon>
        <taxon>Emcibacterales</taxon>
        <taxon>Emcibacteraceae</taxon>
        <taxon>Emcibacter</taxon>
    </lineage>
</organism>